<evidence type="ECO:0008006" key="3">
    <source>
        <dbReference type="Google" id="ProtNLM"/>
    </source>
</evidence>
<gene>
    <name evidence="1" type="ORF">E5988_13075</name>
</gene>
<name>A0ABY2QF31_9SPHN</name>
<proteinExistence type="predicted"/>
<accession>A0ABY2QF31</accession>
<keyword evidence="2" id="KW-1185">Reference proteome</keyword>
<organism evidence="1 2">
    <name type="scientific">Sphingomonas olei</name>
    <dbReference type="NCBI Taxonomy" id="1886787"/>
    <lineage>
        <taxon>Bacteria</taxon>
        <taxon>Pseudomonadati</taxon>
        <taxon>Pseudomonadota</taxon>
        <taxon>Alphaproteobacteria</taxon>
        <taxon>Sphingomonadales</taxon>
        <taxon>Sphingomonadaceae</taxon>
        <taxon>Sphingomonas</taxon>
    </lineage>
</organism>
<dbReference type="EMBL" id="SSTI01000009">
    <property type="protein sequence ID" value="THG39169.1"/>
    <property type="molecule type" value="Genomic_DNA"/>
</dbReference>
<sequence>MTMKSTICAGIAALVALGGCASTRPVEGPVRLGQVAYVDGPRVRVDEIIEDSRCPSDLLCVWAGRLIVRATVLGRGWEKQLRMTLGEPVAVTDGALTLISATPVPTRRKPVGMPEPYRFTFAFQGGL</sequence>
<comment type="caution">
    <text evidence="1">The sequence shown here is derived from an EMBL/GenBank/DDBJ whole genome shotgun (WGS) entry which is preliminary data.</text>
</comment>
<dbReference type="RefSeq" id="WP_136451945.1">
    <property type="nucleotide sequence ID" value="NZ_SSTI01000009.1"/>
</dbReference>
<dbReference type="PROSITE" id="PS51257">
    <property type="entry name" value="PROKAR_LIPOPROTEIN"/>
    <property type="match status" value="1"/>
</dbReference>
<protein>
    <recommendedName>
        <fullName evidence="3">Lipoprotein</fullName>
    </recommendedName>
</protein>
<reference evidence="1 2" key="1">
    <citation type="submission" date="2019-04" db="EMBL/GenBank/DDBJ databases">
        <title>Microbes associate with the intestines of laboratory mice.</title>
        <authorList>
            <person name="Navarre W."/>
            <person name="Wong E."/>
            <person name="Huang K.C."/>
            <person name="Tropini C."/>
            <person name="Ng K."/>
            <person name="Yu B."/>
        </authorList>
    </citation>
    <scope>NUCLEOTIDE SEQUENCE [LARGE SCALE GENOMIC DNA]</scope>
    <source>
        <strain evidence="1 2">NM83_B4-11</strain>
    </source>
</reference>
<evidence type="ECO:0000313" key="1">
    <source>
        <dbReference type="EMBL" id="THG39169.1"/>
    </source>
</evidence>
<dbReference type="Proteomes" id="UP000308038">
    <property type="component" value="Unassembled WGS sequence"/>
</dbReference>
<evidence type="ECO:0000313" key="2">
    <source>
        <dbReference type="Proteomes" id="UP000308038"/>
    </source>
</evidence>